<dbReference type="EMBL" id="MK814615">
    <property type="protein sequence ID" value="QCI04825.1"/>
    <property type="molecule type" value="Genomic_DNA"/>
</dbReference>
<dbReference type="InterPro" id="IPR039342">
    <property type="entry name" value="TGD2-like"/>
</dbReference>
<dbReference type="InterPro" id="IPR003399">
    <property type="entry name" value="Mce/MlaD"/>
</dbReference>
<dbReference type="AlphaFoldDB" id="A0A4D6WTC8"/>
<organism evidence="2">
    <name type="scientific">Bornetia secundiflora</name>
    <dbReference type="NCBI Taxonomy" id="2575637"/>
    <lineage>
        <taxon>Eukaryota</taxon>
        <taxon>Rhodophyta</taxon>
        <taxon>Florideophyceae</taxon>
        <taxon>Rhodymeniophycidae</taxon>
        <taxon>Ceramiales</taxon>
        <taxon>Wrangeliaceae</taxon>
        <taxon>Bornetia</taxon>
    </lineage>
</organism>
<proteinExistence type="predicted"/>
<accession>A0A4D6WTC8</accession>
<protein>
    <recommendedName>
        <fullName evidence="1">Mce/MlaD domain-containing protein</fullName>
    </recommendedName>
</protein>
<reference evidence="2" key="1">
    <citation type="journal article" date="2019" name="Mol. Phylogenet. Evol.">
        <title>Morphological evolution and classification of the red algal order Ceramiales inferred using plastid phylogenomics.</title>
        <authorList>
            <person name="Diaz-Tapia P."/>
            <person name="Pasella M.M."/>
            <person name="Verbruggen H."/>
            <person name="Maggs C.A."/>
        </authorList>
    </citation>
    <scope>NUCLEOTIDE SEQUENCE</scope>
    <source>
        <strain evidence="2">PD2926</strain>
    </source>
</reference>
<dbReference type="PANTHER" id="PTHR34675:SF1">
    <property type="entry name" value="PROTEIN TRIGALACTOSYLDIACYLGLYCEROL 2, CHLOROPLASTIC"/>
    <property type="match status" value="1"/>
</dbReference>
<geneLocation type="plastid" evidence="2"/>
<dbReference type="Pfam" id="PF02470">
    <property type="entry name" value="MlaD"/>
    <property type="match status" value="1"/>
</dbReference>
<keyword evidence="2" id="KW-0934">Plastid</keyword>
<feature type="domain" description="Mce/MlaD" evidence="1">
    <location>
        <begin position="1"/>
        <end position="55"/>
    </location>
</feature>
<reference evidence="2" key="2">
    <citation type="submission" date="2019-04" db="EMBL/GenBank/DDBJ databases">
        <authorList>
            <person name="Pasella M."/>
        </authorList>
    </citation>
    <scope>NUCLEOTIDE SEQUENCE</scope>
    <source>
        <strain evidence="2">PD2926</strain>
    </source>
</reference>
<evidence type="ECO:0000259" key="1">
    <source>
        <dbReference type="Pfam" id="PF02470"/>
    </source>
</evidence>
<gene>
    <name evidence="2" type="primary">ycf22</name>
</gene>
<evidence type="ECO:0000313" key="2">
    <source>
        <dbReference type="EMBL" id="QCI04825.1"/>
    </source>
</evidence>
<name>A0A4D6WTC8_9FLOR</name>
<dbReference type="PANTHER" id="PTHR34675">
    <property type="entry name" value="PROTEIN TRIGALACTOSYLDIACYLGLYCEROL 2, CHLOROPLASTIC"/>
    <property type="match status" value="1"/>
</dbReference>
<sequence length="158" mass="18820">MRGVNVGYIQNIQLDINSIIVLIYIKSQNILIPKYCLIEINQIGLFNNTVIDIIPFQKLNYPQIEKIDLFANQCFRSQFLCNNDYLKGYRGLNYDDLIRAATRISQRFDDPRFFNLFYMCLQNFIDISDEIVFVFNHLTNTVLWIVDYIEHILIKYML</sequence>